<reference evidence="4" key="1">
    <citation type="submission" date="2015-10" db="EMBL/GenBank/DDBJ databases">
        <title>Genome of Paenibacillus bovis sp. nov.</title>
        <authorList>
            <person name="Wu Z."/>
            <person name="Gao C."/>
            <person name="Liu Z."/>
            <person name="Zheng H."/>
        </authorList>
    </citation>
    <scope>NUCLEOTIDE SEQUENCE [LARGE SCALE GENOMIC DNA]</scope>
    <source>
        <strain evidence="4">BD3526</strain>
    </source>
</reference>
<evidence type="ECO:0000256" key="1">
    <source>
        <dbReference type="SAM" id="Phobius"/>
    </source>
</evidence>
<keyword evidence="1" id="KW-0812">Transmembrane</keyword>
<evidence type="ECO:0000313" key="4">
    <source>
        <dbReference type="Proteomes" id="UP000078148"/>
    </source>
</evidence>
<keyword evidence="4" id="KW-1185">Reference proteome</keyword>
<feature type="transmembrane region" description="Helical" evidence="1">
    <location>
        <begin position="31"/>
        <end position="52"/>
    </location>
</feature>
<feature type="transmembrane region" description="Helical" evidence="1">
    <location>
        <begin position="97"/>
        <end position="116"/>
    </location>
</feature>
<dbReference type="Pfam" id="PF04892">
    <property type="entry name" value="VanZ"/>
    <property type="match status" value="1"/>
</dbReference>
<dbReference type="KEGG" id="pbv:AR543_00415"/>
<feature type="transmembrane region" description="Helical" evidence="1">
    <location>
        <begin position="123"/>
        <end position="145"/>
    </location>
</feature>
<dbReference type="Proteomes" id="UP000078148">
    <property type="component" value="Chromosome"/>
</dbReference>
<feature type="domain" description="VanZ-like" evidence="2">
    <location>
        <begin position="40"/>
        <end position="173"/>
    </location>
</feature>
<dbReference type="PANTHER" id="PTHR36834:SF1">
    <property type="entry name" value="INTEGRAL MEMBRANE PROTEIN"/>
    <property type="match status" value="1"/>
</dbReference>
<dbReference type="OrthoDB" id="9805025at2"/>
<protein>
    <recommendedName>
        <fullName evidence="2">VanZ-like domain-containing protein</fullName>
    </recommendedName>
</protein>
<reference evidence="3 4" key="2">
    <citation type="journal article" date="2016" name="Int. J. Syst. Evol. Microbiol.">
        <title>Paenibacillus bovis sp. nov., isolated from raw yak (Bos grunniens) milk.</title>
        <authorList>
            <person name="Gao C."/>
            <person name="Han J."/>
            <person name="Liu Z."/>
            <person name="Xu X."/>
            <person name="Hang F."/>
            <person name="Wu Z."/>
        </authorList>
    </citation>
    <scope>NUCLEOTIDE SEQUENCE [LARGE SCALE GENOMIC DNA]</scope>
    <source>
        <strain evidence="3 4">BD3526</strain>
    </source>
</reference>
<dbReference type="AlphaFoldDB" id="A0A172ZAI6"/>
<dbReference type="InterPro" id="IPR053150">
    <property type="entry name" value="Teicoplanin_resist-assoc"/>
</dbReference>
<organism evidence="3 4">
    <name type="scientific">Paenibacillus bovis</name>
    <dbReference type="NCBI Taxonomy" id="1616788"/>
    <lineage>
        <taxon>Bacteria</taxon>
        <taxon>Bacillati</taxon>
        <taxon>Bacillota</taxon>
        <taxon>Bacilli</taxon>
        <taxon>Bacillales</taxon>
        <taxon>Paenibacillaceae</taxon>
        <taxon>Paenibacillus</taxon>
    </lineage>
</organism>
<keyword evidence="1" id="KW-0472">Membrane</keyword>
<dbReference type="EMBL" id="CP013023">
    <property type="protein sequence ID" value="ANF94645.1"/>
    <property type="molecule type" value="Genomic_DNA"/>
</dbReference>
<gene>
    <name evidence="3" type="ORF">AR543_00415</name>
</gene>
<dbReference type="PANTHER" id="PTHR36834">
    <property type="entry name" value="MEMBRANE PROTEIN-RELATED"/>
    <property type="match status" value="1"/>
</dbReference>
<dbReference type="RefSeq" id="WP_060530818.1">
    <property type="nucleotide sequence ID" value="NZ_CP013023.1"/>
</dbReference>
<evidence type="ECO:0000313" key="3">
    <source>
        <dbReference type="EMBL" id="ANF94645.1"/>
    </source>
</evidence>
<name>A0A172ZAI6_9BACL</name>
<accession>A0A172ZAI6</accession>
<feature type="transmembrane region" description="Helical" evidence="1">
    <location>
        <begin position="6"/>
        <end position="24"/>
    </location>
</feature>
<evidence type="ECO:0000259" key="2">
    <source>
        <dbReference type="Pfam" id="PF04892"/>
    </source>
</evidence>
<feature type="transmembrane region" description="Helical" evidence="1">
    <location>
        <begin position="157"/>
        <end position="175"/>
    </location>
</feature>
<dbReference type="InterPro" id="IPR006976">
    <property type="entry name" value="VanZ-like"/>
</dbReference>
<dbReference type="STRING" id="1616788.AR543_00415"/>
<sequence>MLLFDSRFWIGGLILITLVLFILHRVYRKDGIYLLIAGIFGIYMLNVIRYTFFPFPVDPQLLTLMRMAGSEPGMVRFNWIPFHSQFYDSILDDKSNYLNILMTVPYGLMVPFLIPVRQHRARMIWLGLGIGLVIEALQGLLNLLLGYTYRTVDINDIIFNFTGSMLGWGLLNVLLHTSIGQKKLAIWLPGVLKSK</sequence>
<keyword evidence="1" id="KW-1133">Transmembrane helix</keyword>
<proteinExistence type="predicted"/>